<protein>
    <submittedName>
        <fullName evidence="2">Uncharacterized protein</fullName>
    </submittedName>
</protein>
<dbReference type="Proteomes" id="UP000004691">
    <property type="component" value="Unassembled WGS sequence"/>
</dbReference>
<gene>
    <name evidence="2" type="ORF">SacxiDRAFT_2913</name>
</gene>
<feature type="transmembrane region" description="Helical" evidence="1">
    <location>
        <begin position="9"/>
        <end position="28"/>
    </location>
</feature>
<sequence>MQIHLTGKGVLISLLVLLMVLAVLGVVWLISPPWAIAIGLVLLVLVKGLFALLKPSE</sequence>
<keyword evidence="1" id="KW-0472">Membrane</keyword>
<keyword evidence="1" id="KW-0812">Transmembrane</keyword>
<dbReference type="STRING" id="882086.SacxiDRAFT_2913"/>
<dbReference type="AlphaFoldDB" id="I0V4S3"/>
<evidence type="ECO:0000313" key="3">
    <source>
        <dbReference type="Proteomes" id="UP000004691"/>
    </source>
</evidence>
<dbReference type="RefSeq" id="WP_006239271.1">
    <property type="nucleotide sequence ID" value="NZ_JH636049.1"/>
</dbReference>
<evidence type="ECO:0000256" key="1">
    <source>
        <dbReference type="SAM" id="Phobius"/>
    </source>
</evidence>
<dbReference type="EMBL" id="JH636049">
    <property type="protein sequence ID" value="EID55126.1"/>
    <property type="molecule type" value="Genomic_DNA"/>
</dbReference>
<feature type="transmembrane region" description="Helical" evidence="1">
    <location>
        <begin position="34"/>
        <end position="53"/>
    </location>
</feature>
<proteinExistence type="predicted"/>
<organism evidence="2 3">
    <name type="scientific">Saccharomonospora xinjiangensis XJ-54</name>
    <dbReference type="NCBI Taxonomy" id="882086"/>
    <lineage>
        <taxon>Bacteria</taxon>
        <taxon>Bacillati</taxon>
        <taxon>Actinomycetota</taxon>
        <taxon>Actinomycetes</taxon>
        <taxon>Pseudonocardiales</taxon>
        <taxon>Pseudonocardiaceae</taxon>
        <taxon>Saccharomonospora</taxon>
    </lineage>
</organism>
<dbReference type="HOGENOM" id="CLU_2994030_0_0_11"/>
<keyword evidence="1" id="KW-1133">Transmembrane helix</keyword>
<accession>I0V4S3</accession>
<name>I0V4S3_9PSEU</name>
<reference evidence="2 3" key="1">
    <citation type="submission" date="2012-01" db="EMBL/GenBank/DDBJ databases">
        <title>Improved High-Quality Draft sequence of Saccharomonospora xinjiangensis XJ-54.</title>
        <authorList>
            <consortium name="US DOE Joint Genome Institute"/>
            <person name="Lucas S."/>
            <person name="Han J."/>
            <person name="Lapidus A."/>
            <person name="Cheng J.-F."/>
            <person name="Goodwin L."/>
            <person name="Pitluck S."/>
            <person name="Peters L."/>
            <person name="Mikhailova N."/>
            <person name="Teshima H."/>
            <person name="Detter J.C."/>
            <person name="Han C."/>
            <person name="Tapia R."/>
            <person name="Land M."/>
            <person name="Hauser L."/>
            <person name="Kyrpides N."/>
            <person name="Ivanova N."/>
            <person name="Pagani I."/>
            <person name="Brambilla E.-M."/>
            <person name="Klenk H.-P."/>
            <person name="Woyke T."/>
        </authorList>
    </citation>
    <scope>NUCLEOTIDE SEQUENCE [LARGE SCALE GENOMIC DNA]</scope>
    <source>
        <strain evidence="2 3">XJ-54</strain>
    </source>
</reference>
<evidence type="ECO:0000313" key="2">
    <source>
        <dbReference type="EMBL" id="EID55126.1"/>
    </source>
</evidence>
<keyword evidence="3" id="KW-1185">Reference proteome</keyword>